<keyword evidence="3" id="KW-1185">Reference proteome</keyword>
<proteinExistence type="predicted"/>
<feature type="compositionally biased region" description="Low complexity" evidence="1">
    <location>
        <begin position="35"/>
        <end position="50"/>
    </location>
</feature>
<evidence type="ECO:0000313" key="3">
    <source>
        <dbReference type="Proteomes" id="UP000838756"/>
    </source>
</evidence>
<comment type="caution">
    <text evidence="2">The sequence shown here is derived from an EMBL/GenBank/DDBJ whole genome shotgun (WGS) entry which is preliminary data.</text>
</comment>
<evidence type="ECO:0000313" key="2">
    <source>
        <dbReference type="EMBL" id="CAH2235399.1"/>
    </source>
</evidence>
<protein>
    <submittedName>
        <fullName evidence="2">Jg5967 protein</fullName>
    </submittedName>
</protein>
<gene>
    <name evidence="2" type="primary">jg5967</name>
    <name evidence="2" type="ORF">PAEG_LOCUS13061</name>
</gene>
<feature type="region of interest" description="Disordered" evidence="1">
    <location>
        <begin position="24"/>
        <end position="50"/>
    </location>
</feature>
<dbReference type="AlphaFoldDB" id="A0A8S4RI99"/>
<name>A0A8S4RI99_9NEOP</name>
<dbReference type="EMBL" id="CAKXAJ010025123">
    <property type="protein sequence ID" value="CAH2235399.1"/>
    <property type="molecule type" value="Genomic_DNA"/>
</dbReference>
<reference evidence="2" key="1">
    <citation type="submission" date="2022-03" db="EMBL/GenBank/DDBJ databases">
        <authorList>
            <person name="Lindestad O."/>
        </authorList>
    </citation>
    <scope>NUCLEOTIDE SEQUENCE</scope>
</reference>
<dbReference type="Proteomes" id="UP000838756">
    <property type="component" value="Unassembled WGS sequence"/>
</dbReference>
<organism evidence="2 3">
    <name type="scientific">Pararge aegeria aegeria</name>
    <dbReference type="NCBI Taxonomy" id="348720"/>
    <lineage>
        <taxon>Eukaryota</taxon>
        <taxon>Metazoa</taxon>
        <taxon>Ecdysozoa</taxon>
        <taxon>Arthropoda</taxon>
        <taxon>Hexapoda</taxon>
        <taxon>Insecta</taxon>
        <taxon>Pterygota</taxon>
        <taxon>Neoptera</taxon>
        <taxon>Endopterygota</taxon>
        <taxon>Lepidoptera</taxon>
        <taxon>Glossata</taxon>
        <taxon>Ditrysia</taxon>
        <taxon>Papilionoidea</taxon>
        <taxon>Nymphalidae</taxon>
        <taxon>Satyrinae</taxon>
        <taxon>Satyrini</taxon>
        <taxon>Parargina</taxon>
        <taxon>Pararge</taxon>
    </lineage>
</organism>
<evidence type="ECO:0000256" key="1">
    <source>
        <dbReference type="SAM" id="MobiDB-lite"/>
    </source>
</evidence>
<sequence length="72" mass="7445">MGKAHSSESGWTLGSQGAGMAAPLVSKALIEPQRGGQTTSSASQGAASGTNLWNLELPTKDLRSAMNVYRLI</sequence>
<accession>A0A8S4RI99</accession>